<dbReference type="SUPFAM" id="SSF56059">
    <property type="entry name" value="Glutathione synthetase ATP-binding domain-like"/>
    <property type="match status" value="1"/>
</dbReference>
<keyword evidence="1" id="KW-0067">ATP-binding</keyword>
<keyword evidence="4" id="KW-1185">Reference proteome</keyword>
<proteinExistence type="predicted"/>
<name>A0A433RQB1_9BACL</name>
<dbReference type="InterPro" id="IPR011761">
    <property type="entry name" value="ATP-grasp"/>
</dbReference>
<evidence type="ECO:0000259" key="2">
    <source>
        <dbReference type="PROSITE" id="PS50975"/>
    </source>
</evidence>
<dbReference type="AlphaFoldDB" id="A0A433RQB1"/>
<dbReference type="PROSITE" id="PS50975">
    <property type="entry name" value="ATP_GRASP"/>
    <property type="match status" value="1"/>
</dbReference>
<organism evidence="3 4">
    <name type="scientific">Candidatus Kurthia intestinigallinarum</name>
    <dbReference type="NCBI Taxonomy" id="1562256"/>
    <lineage>
        <taxon>Bacteria</taxon>
        <taxon>Bacillati</taxon>
        <taxon>Bacillota</taxon>
        <taxon>Bacilli</taxon>
        <taxon>Bacillales</taxon>
        <taxon>Caryophanaceae</taxon>
        <taxon>Kurthia</taxon>
    </lineage>
</organism>
<evidence type="ECO:0000313" key="3">
    <source>
        <dbReference type="EMBL" id="RUS52593.1"/>
    </source>
</evidence>
<accession>A0A433RQB1</accession>
<dbReference type="GO" id="GO:0046872">
    <property type="term" value="F:metal ion binding"/>
    <property type="evidence" value="ECO:0007669"/>
    <property type="project" value="InterPro"/>
</dbReference>
<dbReference type="GO" id="GO:0016874">
    <property type="term" value="F:ligase activity"/>
    <property type="evidence" value="ECO:0007669"/>
    <property type="project" value="UniProtKB-KW"/>
</dbReference>
<evidence type="ECO:0000313" key="4">
    <source>
        <dbReference type="Proteomes" id="UP000288623"/>
    </source>
</evidence>
<keyword evidence="1" id="KW-0547">Nucleotide-binding</keyword>
<dbReference type="EMBL" id="JTFC01000042">
    <property type="protein sequence ID" value="RUS52593.1"/>
    <property type="molecule type" value="Genomic_DNA"/>
</dbReference>
<feature type="domain" description="ATP-grasp" evidence="2">
    <location>
        <begin position="127"/>
        <end position="327"/>
    </location>
</feature>
<evidence type="ECO:0000256" key="1">
    <source>
        <dbReference type="PROSITE-ProRule" id="PRU00409"/>
    </source>
</evidence>
<protein>
    <submittedName>
        <fullName evidence="3">Carboxylate--amine ligase</fullName>
    </submittedName>
</protein>
<keyword evidence="3" id="KW-0436">Ligase</keyword>
<comment type="caution">
    <text evidence="3">The sequence shown here is derived from an EMBL/GenBank/DDBJ whole genome shotgun (WGS) entry which is preliminary data.</text>
</comment>
<dbReference type="Gene3D" id="3.30.470.20">
    <property type="entry name" value="ATP-grasp fold, B domain"/>
    <property type="match status" value="1"/>
</dbReference>
<sequence length="407" mass="47842">MMSKLNFIPIIVGTDINAYNMSISFHEEYGVNPILVGRGELPFTKFSTIPGKIEYFPKLGEPEEFPKIMEKVAKKYGKSGKKLMLVGTNDMYVRYIVENAEFLKKYFVFNYPSIEVMDTLQYKANFYQLCEEYGIDYPTTRFYNCASIEKPFDDKKILYPLILKPSNVILYLDLKFEGKEKVYKAENEEEVNRILHLLHNAGYHDEIIIQEFIPGDDTLMWDGVVYADQNKNVQLVALGQVVLQEHTPTAIGNYTSIISRFDKDLMRKMQDFIEYIGYTGFANFDLKYDTRDGKFKVFEINIRQGRSSYYVTRLGHNLARYLVDDCVDNKKKDVVYANGEFLFSVVPKKVLRDFVENNEINAECRRLIKEGKWANPLFYPKDKSLKRKLYMAARQYNYYQKYKNNQW</sequence>
<reference evidence="3 4" key="1">
    <citation type="submission" date="2014-11" db="EMBL/GenBank/DDBJ databases">
        <title>Genome sequence and analysis of novel Kurthia sp.</title>
        <authorList>
            <person name="Lawson J.N."/>
            <person name="Gonzalez J.E."/>
            <person name="Rinauldi L."/>
            <person name="Xuan Z."/>
            <person name="Firman A."/>
            <person name="Shaddox L."/>
            <person name="Trudeau A."/>
            <person name="Shah S."/>
            <person name="Reiman D."/>
        </authorList>
    </citation>
    <scope>NUCLEOTIDE SEQUENCE [LARGE SCALE GENOMIC DNA]</scope>
    <source>
        <strain evidence="3 4">3B1D</strain>
    </source>
</reference>
<dbReference type="Proteomes" id="UP000288623">
    <property type="component" value="Unassembled WGS sequence"/>
</dbReference>
<gene>
    <name evidence="3" type="ORF">QI30_16370</name>
</gene>
<dbReference type="GO" id="GO:0005524">
    <property type="term" value="F:ATP binding"/>
    <property type="evidence" value="ECO:0007669"/>
    <property type="project" value="UniProtKB-UniRule"/>
</dbReference>